<comment type="similarity">
    <text evidence="2">Belongs to the YkuD family.</text>
</comment>
<dbReference type="PANTHER" id="PTHR38589">
    <property type="entry name" value="BLR0621 PROTEIN"/>
    <property type="match status" value="1"/>
</dbReference>
<evidence type="ECO:0000256" key="5">
    <source>
        <dbReference type="ARBA" id="ARBA00022984"/>
    </source>
</evidence>
<feature type="active site" description="Proton donor/acceptor" evidence="7">
    <location>
        <position position="155"/>
    </location>
</feature>
<dbReference type="InterPro" id="IPR038063">
    <property type="entry name" value="Transpep_catalytic_dom"/>
</dbReference>
<evidence type="ECO:0000259" key="8">
    <source>
        <dbReference type="PROSITE" id="PS52029"/>
    </source>
</evidence>
<dbReference type="GO" id="GO:0004180">
    <property type="term" value="F:carboxypeptidase activity"/>
    <property type="evidence" value="ECO:0007669"/>
    <property type="project" value="UniProtKB-ARBA"/>
</dbReference>
<dbReference type="RefSeq" id="WP_181759702.1">
    <property type="nucleotide sequence ID" value="NZ_BMCR01000006.1"/>
</dbReference>
<feature type="domain" description="L,D-TPase catalytic" evidence="8">
    <location>
        <begin position="18"/>
        <end position="191"/>
    </location>
</feature>
<dbReference type="Pfam" id="PF03734">
    <property type="entry name" value="YkuD"/>
    <property type="match status" value="1"/>
</dbReference>
<evidence type="ECO:0000256" key="1">
    <source>
        <dbReference type="ARBA" id="ARBA00004752"/>
    </source>
</evidence>
<name>A0A838XR25_9HYPH</name>
<dbReference type="Proteomes" id="UP000559404">
    <property type="component" value="Unassembled WGS sequence"/>
</dbReference>
<sequence length="191" mass="20744">MSIDLLAPDCTPSALPSAGPAEILRVRALSAHATTGRLSLGPITRPCALGRGGITRMKREGDGATPAGAFLLKTVYYRPDRLPRPRSRLPVVPLSPDMGWCDDPTHPRYNRMVTRPFPASHEVMWREDGLYDIVVVLDCNLAPAVRGRGSAIFFHLARPGLTPTEGCVALHRADMLKVLQACGPATRMIID</sequence>
<comment type="pathway">
    <text evidence="1 7">Cell wall biogenesis; peptidoglycan biosynthesis.</text>
</comment>
<evidence type="ECO:0000313" key="10">
    <source>
        <dbReference type="Proteomes" id="UP000559404"/>
    </source>
</evidence>
<dbReference type="GO" id="GO:0008360">
    <property type="term" value="P:regulation of cell shape"/>
    <property type="evidence" value="ECO:0007669"/>
    <property type="project" value="UniProtKB-UniRule"/>
</dbReference>
<gene>
    <name evidence="9" type="ORF">H1W37_07615</name>
</gene>
<evidence type="ECO:0000256" key="2">
    <source>
        <dbReference type="ARBA" id="ARBA00005992"/>
    </source>
</evidence>
<keyword evidence="10" id="KW-1185">Reference proteome</keyword>
<dbReference type="UniPathway" id="UPA00219"/>
<evidence type="ECO:0000313" key="9">
    <source>
        <dbReference type="EMBL" id="MBA4611511.1"/>
    </source>
</evidence>
<protein>
    <submittedName>
        <fullName evidence="9">L,D-transpeptidase family protein</fullName>
    </submittedName>
</protein>
<dbReference type="InterPro" id="IPR005490">
    <property type="entry name" value="LD_TPept_cat_dom"/>
</dbReference>
<evidence type="ECO:0000256" key="6">
    <source>
        <dbReference type="ARBA" id="ARBA00023316"/>
    </source>
</evidence>
<reference evidence="9 10" key="1">
    <citation type="submission" date="2020-07" db="EMBL/GenBank/DDBJ databases">
        <authorList>
            <person name="Li M."/>
        </authorList>
    </citation>
    <scope>NUCLEOTIDE SEQUENCE [LARGE SCALE GENOMIC DNA]</scope>
    <source>
        <strain evidence="9 10">DSM 23284</strain>
    </source>
</reference>
<keyword evidence="4 7" id="KW-0133">Cell shape</keyword>
<proteinExistence type="inferred from homology"/>
<dbReference type="GO" id="GO:0071555">
    <property type="term" value="P:cell wall organization"/>
    <property type="evidence" value="ECO:0007669"/>
    <property type="project" value="UniProtKB-UniRule"/>
</dbReference>
<accession>A0A838XR25</accession>
<dbReference type="GO" id="GO:0009252">
    <property type="term" value="P:peptidoglycan biosynthetic process"/>
    <property type="evidence" value="ECO:0007669"/>
    <property type="project" value="UniProtKB-UniPathway"/>
</dbReference>
<keyword evidence="3" id="KW-0808">Transferase</keyword>
<dbReference type="PANTHER" id="PTHR38589:SF1">
    <property type="entry name" value="BLR0621 PROTEIN"/>
    <property type="match status" value="1"/>
</dbReference>
<dbReference type="GO" id="GO:0016740">
    <property type="term" value="F:transferase activity"/>
    <property type="evidence" value="ECO:0007669"/>
    <property type="project" value="UniProtKB-KW"/>
</dbReference>
<feature type="active site" description="Nucleophile" evidence="7">
    <location>
        <position position="167"/>
    </location>
</feature>
<keyword evidence="5 7" id="KW-0573">Peptidoglycan synthesis</keyword>
<organism evidence="9 10">
    <name type="scientific">Stappia taiwanensis</name>
    <dbReference type="NCBI Taxonomy" id="992267"/>
    <lineage>
        <taxon>Bacteria</taxon>
        <taxon>Pseudomonadati</taxon>
        <taxon>Pseudomonadota</taxon>
        <taxon>Alphaproteobacteria</taxon>
        <taxon>Hyphomicrobiales</taxon>
        <taxon>Stappiaceae</taxon>
        <taxon>Stappia</taxon>
    </lineage>
</organism>
<evidence type="ECO:0000256" key="3">
    <source>
        <dbReference type="ARBA" id="ARBA00022679"/>
    </source>
</evidence>
<dbReference type="EMBL" id="JACEON010000005">
    <property type="protein sequence ID" value="MBA4611511.1"/>
    <property type="molecule type" value="Genomic_DNA"/>
</dbReference>
<evidence type="ECO:0000256" key="7">
    <source>
        <dbReference type="PROSITE-ProRule" id="PRU01373"/>
    </source>
</evidence>
<comment type="caution">
    <text evidence="9">The sequence shown here is derived from an EMBL/GenBank/DDBJ whole genome shotgun (WGS) entry which is preliminary data.</text>
</comment>
<dbReference type="SUPFAM" id="SSF141523">
    <property type="entry name" value="L,D-transpeptidase catalytic domain-like"/>
    <property type="match status" value="1"/>
</dbReference>
<keyword evidence="6 7" id="KW-0961">Cell wall biogenesis/degradation</keyword>
<dbReference type="AlphaFoldDB" id="A0A838XR25"/>
<dbReference type="CDD" id="cd16913">
    <property type="entry name" value="YkuD_like"/>
    <property type="match status" value="1"/>
</dbReference>
<evidence type="ECO:0000256" key="4">
    <source>
        <dbReference type="ARBA" id="ARBA00022960"/>
    </source>
</evidence>
<reference evidence="9 10" key="2">
    <citation type="submission" date="2020-08" db="EMBL/GenBank/DDBJ databases">
        <title>Stappia taiwanensis sp. nov., isolated from a coastal thermal spring.</title>
        <authorList>
            <person name="Kampfer P."/>
        </authorList>
    </citation>
    <scope>NUCLEOTIDE SEQUENCE [LARGE SCALE GENOMIC DNA]</scope>
    <source>
        <strain evidence="9 10">DSM 23284</strain>
    </source>
</reference>
<dbReference type="PROSITE" id="PS52029">
    <property type="entry name" value="LD_TPASE"/>
    <property type="match status" value="1"/>
</dbReference>